<dbReference type="PROSITE" id="PS50011">
    <property type="entry name" value="PROTEIN_KINASE_DOM"/>
    <property type="match status" value="1"/>
</dbReference>
<feature type="transmembrane region" description="Helical" evidence="2">
    <location>
        <begin position="237"/>
        <end position="256"/>
    </location>
</feature>
<proteinExistence type="predicted"/>
<evidence type="ECO:0000313" key="5">
    <source>
        <dbReference type="EMBL" id="KAK4271240.1"/>
    </source>
</evidence>
<feature type="region of interest" description="Disordered" evidence="1">
    <location>
        <begin position="191"/>
        <end position="229"/>
    </location>
</feature>
<feature type="domain" description="Protein kinase" evidence="4">
    <location>
        <begin position="314"/>
        <end position="594"/>
    </location>
</feature>
<dbReference type="PANTHER" id="PTHR48007:SF43">
    <property type="entry name" value="POLLEN RECEPTOR-LIKE KINASE 4"/>
    <property type="match status" value="1"/>
</dbReference>
<keyword evidence="6" id="KW-1185">Reference proteome</keyword>
<evidence type="ECO:0000256" key="1">
    <source>
        <dbReference type="SAM" id="MobiDB-lite"/>
    </source>
</evidence>
<feature type="chain" id="PRO_5041972403" description="Protein kinase domain-containing protein" evidence="3">
    <location>
        <begin position="26"/>
        <end position="630"/>
    </location>
</feature>
<dbReference type="Gene3D" id="1.10.510.10">
    <property type="entry name" value="Transferase(Phosphotransferase) domain 1"/>
    <property type="match status" value="1"/>
</dbReference>
<accession>A0AAE1MNV8</accession>
<dbReference type="Proteomes" id="UP001293593">
    <property type="component" value="Unassembled WGS sequence"/>
</dbReference>
<evidence type="ECO:0000313" key="6">
    <source>
        <dbReference type="Proteomes" id="UP001293593"/>
    </source>
</evidence>
<sequence>MGFPPFVLKHIPFVLLAAMSIIALAQEGLIGEIDEIGEIGGLQALLRIFKDPTLASNWTGEPCDNGDQSKWTGIQCSNGHVSGIELEGRGLVGELIFGDPAFALLPNLSFISFKNNALSGNMMDLTHNPQMHHIDLSGNELNASISSFFLGLNLLDTLLLQDNRLTGHIPAFQQQSLKTFNVSNNDLEGRIPETPTLQSFGPDSYSGNPRLCGPPSHNPCPDSSPAPENDRSHNHSLLLIIVVVIFLAVGLLLMIYHKKATKLIKIAKGKISTVRDEEIVHDNVQTEGERNMGVEIRSELIFFKDRPKFQMVELLRATAEGLGNQGIMGNSYKAMLHGGATVVVKKLRDLKPLSEEEFAKLLHKIYDMEHPNLLPLLAYYYSQDGKMLLYQYAQNGDLFSRLHGTRDRNRIPFKWRSRLSVARGVAQALDYLHQNTNTNIVPHGNLKSSNVLLDKDDEPLVSDYGLTSLITPPIATQRLVVFKSPEYEHAKTVTKQSDVWSYGLLLIELLTNRVSACSAPPGFQGLDLSKWVRRAVREESAAQIFDAEIAVERKDLPGILKVLEIAIRCIDRLPENRPEMREVLRELEKVEATLPAKDEENEESRDRYSTSYGSFSTSSSGIIRDDKWSK</sequence>
<evidence type="ECO:0000256" key="3">
    <source>
        <dbReference type="SAM" id="SignalP"/>
    </source>
</evidence>
<feature type="signal peptide" evidence="3">
    <location>
        <begin position="1"/>
        <end position="25"/>
    </location>
</feature>
<feature type="compositionally biased region" description="Low complexity" evidence="1">
    <location>
        <begin position="609"/>
        <end position="621"/>
    </location>
</feature>
<keyword evidence="2" id="KW-0472">Membrane</keyword>
<keyword evidence="2" id="KW-0812">Transmembrane</keyword>
<keyword evidence="2" id="KW-1133">Transmembrane helix</keyword>
<dbReference type="EMBL" id="JAWXYG010000005">
    <property type="protein sequence ID" value="KAK4271240.1"/>
    <property type="molecule type" value="Genomic_DNA"/>
</dbReference>
<dbReference type="InterPro" id="IPR011009">
    <property type="entry name" value="Kinase-like_dom_sf"/>
</dbReference>
<dbReference type="SUPFAM" id="SSF52058">
    <property type="entry name" value="L domain-like"/>
    <property type="match status" value="1"/>
</dbReference>
<dbReference type="PANTHER" id="PTHR48007">
    <property type="entry name" value="LEUCINE-RICH REPEAT RECEPTOR-LIKE PROTEIN KINASE PXC1"/>
    <property type="match status" value="1"/>
</dbReference>
<dbReference type="InterPro" id="IPR032675">
    <property type="entry name" value="LRR_dom_sf"/>
</dbReference>
<dbReference type="SUPFAM" id="SSF56112">
    <property type="entry name" value="Protein kinase-like (PK-like)"/>
    <property type="match status" value="1"/>
</dbReference>
<dbReference type="Gene3D" id="3.80.10.10">
    <property type="entry name" value="Ribonuclease Inhibitor"/>
    <property type="match status" value="1"/>
</dbReference>
<evidence type="ECO:0000256" key="2">
    <source>
        <dbReference type="SAM" id="Phobius"/>
    </source>
</evidence>
<evidence type="ECO:0000259" key="4">
    <source>
        <dbReference type="PROSITE" id="PS50011"/>
    </source>
</evidence>
<dbReference type="Pfam" id="PF07714">
    <property type="entry name" value="PK_Tyr_Ser-Thr"/>
    <property type="match status" value="1"/>
</dbReference>
<dbReference type="GO" id="GO:0004672">
    <property type="term" value="F:protein kinase activity"/>
    <property type="evidence" value="ECO:0007669"/>
    <property type="project" value="InterPro"/>
</dbReference>
<dbReference type="Gene3D" id="3.30.200.20">
    <property type="entry name" value="Phosphorylase Kinase, domain 1"/>
    <property type="match status" value="1"/>
</dbReference>
<dbReference type="InterPro" id="IPR000719">
    <property type="entry name" value="Prot_kinase_dom"/>
</dbReference>
<dbReference type="InterPro" id="IPR001245">
    <property type="entry name" value="Ser-Thr/Tyr_kinase_cat_dom"/>
</dbReference>
<name>A0AAE1MNV8_9FABA</name>
<feature type="region of interest" description="Disordered" evidence="1">
    <location>
        <begin position="592"/>
        <end position="630"/>
    </location>
</feature>
<dbReference type="AlphaFoldDB" id="A0AAE1MNV8"/>
<dbReference type="GO" id="GO:0005524">
    <property type="term" value="F:ATP binding"/>
    <property type="evidence" value="ECO:0007669"/>
    <property type="project" value="InterPro"/>
</dbReference>
<dbReference type="InterPro" id="IPR046959">
    <property type="entry name" value="PRK1-6/SRF4-like"/>
</dbReference>
<organism evidence="5 6">
    <name type="scientific">Acacia crassicarpa</name>
    <name type="common">northern wattle</name>
    <dbReference type="NCBI Taxonomy" id="499986"/>
    <lineage>
        <taxon>Eukaryota</taxon>
        <taxon>Viridiplantae</taxon>
        <taxon>Streptophyta</taxon>
        <taxon>Embryophyta</taxon>
        <taxon>Tracheophyta</taxon>
        <taxon>Spermatophyta</taxon>
        <taxon>Magnoliopsida</taxon>
        <taxon>eudicotyledons</taxon>
        <taxon>Gunneridae</taxon>
        <taxon>Pentapetalae</taxon>
        <taxon>rosids</taxon>
        <taxon>fabids</taxon>
        <taxon>Fabales</taxon>
        <taxon>Fabaceae</taxon>
        <taxon>Caesalpinioideae</taxon>
        <taxon>mimosoid clade</taxon>
        <taxon>Acacieae</taxon>
        <taxon>Acacia</taxon>
    </lineage>
</organism>
<protein>
    <recommendedName>
        <fullName evidence="4">Protein kinase domain-containing protein</fullName>
    </recommendedName>
</protein>
<gene>
    <name evidence="5" type="ORF">QN277_019962</name>
</gene>
<feature type="compositionally biased region" description="Polar residues" evidence="1">
    <location>
        <begin position="195"/>
        <end position="207"/>
    </location>
</feature>
<keyword evidence="3" id="KW-0732">Signal</keyword>
<reference evidence="5" key="1">
    <citation type="submission" date="2023-10" db="EMBL/GenBank/DDBJ databases">
        <title>Chromosome-level genome of the transformable northern wattle, Acacia crassicarpa.</title>
        <authorList>
            <person name="Massaro I."/>
            <person name="Sinha N.R."/>
            <person name="Poethig S."/>
            <person name="Leichty A.R."/>
        </authorList>
    </citation>
    <scope>NUCLEOTIDE SEQUENCE</scope>
    <source>
        <strain evidence="5">Acra3RX</strain>
        <tissue evidence="5">Leaf</tissue>
    </source>
</reference>
<comment type="caution">
    <text evidence="5">The sequence shown here is derived from an EMBL/GenBank/DDBJ whole genome shotgun (WGS) entry which is preliminary data.</text>
</comment>